<gene>
    <name evidence="10" type="ORF">IXB28_09030</name>
</gene>
<keyword evidence="4 8" id="KW-0812">Transmembrane</keyword>
<dbReference type="Pfam" id="PF00924">
    <property type="entry name" value="MS_channel_2nd"/>
    <property type="match status" value="1"/>
</dbReference>
<evidence type="ECO:0000313" key="11">
    <source>
        <dbReference type="Proteomes" id="UP001196661"/>
    </source>
</evidence>
<dbReference type="InterPro" id="IPR006685">
    <property type="entry name" value="MscS_channel_2nd"/>
</dbReference>
<feature type="transmembrane region" description="Helical" evidence="8">
    <location>
        <begin position="319"/>
        <end position="337"/>
    </location>
</feature>
<proteinExistence type="inferred from homology"/>
<protein>
    <submittedName>
        <fullName evidence="10">Mechanosensitive ion channel</fullName>
    </submittedName>
</protein>
<dbReference type="InterPro" id="IPR011066">
    <property type="entry name" value="MscS_channel_C_sf"/>
</dbReference>
<keyword evidence="3" id="KW-1003">Cell membrane</keyword>
<evidence type="ECO:0000256" key="7">
    <source>
        <dbReference type="SAM" id="MobiDB-lite"/>
    </source>
</evidence>
<evidence type="ECO:0000256" key="5">
    <source>
        <dbReference type="ARBA" id="ARBA00022989"/>
    </source>
</evidence>
<dbReference type="Gene3D" id="2.30.30.60">
    <property type="match status" value="1"/>
</dbReference>
<keyword evidence="11" id="KW-1185">Reference proteome</keyword>
<dbReference type="InterPro" id="IPR006686">
    <property type="entry name" value="MscS_channel_CS"/>
</dbReference>
<keyword evidence="5 8" id="KW-1133">Transmembrane helix</keyword>
<feature type="transmembrane region" description="Helical" evidence="8">
    <location>
        <begin position="278"/>
        <end position="299"/>
    </location>
</feature>
<dbReference type="Gene3D" id="3.30.70.100">
    <property type="match status" value="1"/>
</dbReference>
<dbReference type="Pfam" id="PF21082">
    <property type="entry name" value="MS_channel_3rd"/>
    <property type="match status" value="1"/>
</dbReference>
<dbReference type="InterPro" id="IPR052702">
    <property type="entry name" value="MscS-like_channel"/>
</dbReference>
<dbReference type="Proteomes" id="UP001196661">
    <property type="component" value="Unassembled WGS sequence"/>
</dbReference>
<evidence type="ECO:0000256" key="6">
    <source>
        <dbReference type="ARBA" id="ARBA00023136"/>
    </source>
</evidence>
<dbReference type="CDD" id="cd04371">
    <property type="entry name" value="DEP"/>
    <property type="match status" value="1"/>
</dbReference>
<comment type="subcellular location">
    <subcellularLocation>
        <location evidence="1">Cell membrane</location>
        <topology evidence="1">Multi-pass membrane protein</topology>
    </subcellularLocation>
</comment>
<evidence type="ECO:0000313" key="10">
    <source>
        <dbReference type="EMBL" id="MBT9312346.1"/>
    </source>
</evidence>
<dbReference type="Gene3D" id="1.10.287.1260">
    <property type="match status" value="1"/>
</dbReference>
<evidence type="ECO:0000256" key="2">
    <source>
        <dbReference type="ARBA" id="ARBA00008017"/>
    </source>
</evidence>
<feature type="region of interest" description="Disordered" evidence="7">
    <location>
        <begin position="539"/>
        <end position="559"/>
    </location>
</feature>
<dbReference type="Gene3D" id="1.10.10.10">
    <property type="entry name" value="Winged helix-like DNA-binding domain superfamily/Winged helix DNA-binding domain"/>
    <property type="match status" value="1"/>
</dbReference>
<evidence type="ECO:0000259" key="9">
    <source>
        <dbReference type="PROSITE" id="PS50186"/>
    </source>
</evidence>
<feature type="domain" description="DEP" evidence="9">
    <location>
        <begin position="594"/>
        <end position="667"/>
    </location>
</feature>
<dbReference type="InterPro" id="IPR049278">
    <property type="entry name" value="MS_channel_C"/>
</dbReference>
<dbReference type="InterPro" id="IPR011014">
    <property type="entry name" value="MscS_channel_TM-2"/>
</dbReference>
<evidence type="ECO:0000256" key="1">
    <source>
        <dbReference type="ARBA" id="ARBA00004651"/>
    </source>
</evidence>
<dbReference type="Pfam" id="PF00610">
    <property type="entry name" value="DEP"/>
    <property type="match status" value="1"/>
</dbReference>
<dbReference type="InterPro" id="IPR000591">
    <property type="entry name" value="DEP_dom"/>
</dbReference>
<dbReference type="InterPro" id="IPR036390">
    <property type="entry name" value="WH_DNA-bd_sf"/>
</dbReference>
<dbReference type="EMBL" id="JADOER010000007">
    <property type="protein sequence ID" value="MBT9312346.1"/>
    <property type="molecule type" value="Genomic_DNA"/>
</dbReference>
<dbReference type="SUPFAM" id="SSF50182">
    <property type="entry name" value="Sm-like ribonucleoproteins"/>
    <property type="match status" value="1"/>
</dbReference>
<evidence type="ECO:0000256" key="3">
    <source>
        <dbReference type="ARBA" id="ARBA00022475"/>
    </source>
</evidence>
<dbReference type="PANTHER" id="PTHR30347">
    <property type="entry name" value="POTASSIUM CHANNEL RELATED"/>
    <property type="match status" value="1"/>
</dbReference>
<sequence length="670" mass="75762">MGHCKNSHSASGVTKTKWMPGWHTIQPPERWTGMHPWKTHMAKAVLVVFLCWGVFLGLPAYAQTDATAERANVIIDGRVLFTLGRIDTVSADVRANVANQALRQVLANANNQTPPQSIRVITRSRNDLVTVRANRRHVLTVTRGDLMAGIDATERAEEWAGQLQTALDRAQRERQPMYRRQMAWTSAGVFAIATLCWAVFHNLRRWLWRRQNRTGQKLPLWISPALLCAPILAWLAAAIYICELFPRARATRYRVFQFLARIFTNPLFNDGDGQGYSLLNLFQLVLLTLALWMGVRVITSTVKSKFLQATIPDRGTQDAIATILQVLLTGLGVFIILQVLGIDLSALAILASVLGVGLGFGLQNIANNVVSGGVMLFERSIQVGDFINVGDLAGTVERIGMRSTEIRTLDRVAIIVPNAQLLENKVINWSHGHPVSQLHLPIGVAYNSNIPQVHQAVLEVATAHPNVLQYPQPRLRFLGFGDSSLDFDFLVWMRDPRQQFDLKSDLYYMLYAHFRRYNIEIPFPQQDVNLRSPQLDLENWAQPSPERPKTPANPPQQTTPQKLLAEVNPYSSLLQNRQPIETLLLERLVTQMRSDGGIDIQDRRFRLTVYANCFIGSEAVTWLTRTQNATREAAVRLGQALIEQGICHHVTDEHPFKDEYLFYRFYEDEQ</sequence>
<evidence type="ECO:0000256" key="8">
    <source>
        <dbReference type="SAM" id="Phobius"/>
    </source>
</evidence>
<dbReference type="InterPro" id="IPR023408">
    <property type="entry name" value="MscS_beta-dom_sf"/>
</dbReference>
<dbReference type="SMART" id="SM00049">
    <property type="entry name" value="DEP"/>
    <property type="match status" value="1"/>
</dbReference>
<name>A0ABS5Y403_9CYAN</name>
<dbReference type="RefSeq" id="WP_215618239.1">
    <property type="nucleotide sequence ID" value="NZ_JADOER010000007.1"/>
</dbReference>
<feature type="transmembrane region" description="Helical" evidence="8">
    <location>
        <begin position="182"/>
        <end position="200"/>
    </location>
</feature>
<dbReference type="SUPFAM" id="SSF46785">
    <property type="entry name" value="Winged helix' DNA-binding domain"/>
    <property type="match status" value="1"/>
</dbReference>
<dbReference type="SUPFAM" id="SSF82861">
    <property type="entry name" value="Mechanosensitive channel protein MscS (YggB), transmembrane region"/>
    <property type="match status" value="1"/>
</dbReference>
<feature type="transmembrane region" description="Helical" evidence="8">
    <location>
        <begin position="220"/>
        <end position="242"/>
    </location>
</feature>
<dbReference type="PROSITE" id="PS50186">
    <property type="entry name" value="DEP"/>
    <property type="match status" value="1"/>
</dbReference>
<accession>A0ABS5Y403</accession>
<reference evidence="10 11" key="1">
    <citation type="journal article" date="2021" name="Mar. Drugs">
        <title>Genome Reduction and Secondary Metabolism of the Marine Sponge-Associated Cyanobacterium Leptothoe.</title>
        <authorList>
            <person name="Konstantinou D."/>
            <person name="Popin R.V."/>
            <person name="Fewer D.P."/>
            <person name="Sivonen K."/>
            <person name="Gkelis S."/>
        </authorList>
    </citation>
    <scope>NUCLEOTIDE SEQUENCE [LARGE SCALE GENOMIC DNA]</scope>
    <source>
        <strain evidence="10 11">TAU-MAC 1615</strain>
    </source>
</reference>
<dbReference type="InterPro" id="IPR010920">
    <property type="entry name" value="LSM_dom_sf"/>
</dbReference>
<dbReference type="SUPFAM" id="SSF82689">
    <property type="entry name" value="Mechanosensitive channel protein MscS (YggB), C-terminal domain"/>
    <property type="match status" value="1"/>
</dbReference>
<dbReference type="InterPro" id="IPR036388">
    <property type="entry name" value="WH-like_DNA-bd_sf"/>
</dbReference>
<feature type="transmembrane region" description="Helical" evidence="8">
    <location>
        <begin position="344"/>
        <end position="362"/>
    </location>
</feature>
<keyword evidence="6 8" id="KW-0472">Membrane</keyword>
<comment type="caution">
    <text evidence="10">The sequence shown here is derived from an EMBL/GenBank/DDBJ whole genome shotgun (WGS) entry which is preliminary data.</text>
</comment>
<dbReference type="PROSITE" id="PS01246">
    <property type="entry name" value="UPF0003"/>
    <property type="match status" value="1"/>
</dbReference>
<comment type="similarity">
    <text evidence="2">Belongs to the MscS (TC 1.A.23) family.</text>
</comment>
<dbReference type="PANTHER" id="PTHR30347:SF1">
    <property type="entry name" value="MECHANOSENSITIVE CHANNEL MSCK"/>
    <property type="match status" value="1"/>
</dbReference>
<evidence type="ECO:0000256" key="4">
    <source>
        <dbReference type="ARBA" id="ARBA00022692"/>
    </source>
</evidence>
<feature type="transmembrane region" description="Helical" evidence="8">
    <location>
        <begin position="41"/>
        <end position="62"/>
    </location>
</feature>
<organism evidence="10 11">
    <name type="scientific">Leptothoe kymatousa TAU-MAC 1615</name>
    <dbReference type="NCBI Taxonomy" id="2364775"/>
    <lineage>
        <taxon>Bacteria</taxon>
        <taxon>Bacillati</taxon>
        <taxon>Cyanobacteriota</taxon>
        <taxon>Cyanophyceae</taxon>
        <taxon>Nodosilineales</taxon>
        <taxon>Cymatolegaceae</taxon>
        <taxon>Leptothoe</taxon>
        <taxon>Leptothoe kymatousa</taxon>
    </lineage>
</organism>